<sequence length="241" mass="28131">MQPVNIICMKWGQKYGADYANRLYRMVKRHLTLNFRFVCFTDDDTGLEDGIEAMPLPSLDLPEGAPERGWNKLSTFEPDLAGLSGETLFLDLDVVIVGNIDDLFSHPGDFLIIRDKKFKRRLIGNSSVYRFRIGEHPEVLSYFQQNFAKVQSSFRNEQAYLSDQINQKDKLSFWPEEWCISFKYNCVSPWPIAYFKDPQVPPNTKILIFHGYPLPEHAIAGITHKWYRPIRPCPWLADHWK</sequence>
<comment type="caution">
    <text evidence="1">The sequence shown here is derived from an EMBL/GenBank/DDBJ whole genome shotgun (WGS) entry which is preliminary data.</text>
</comment>
<evidence type="ECO:0000313" key="1">
    <source>
        <dbReference type="EMBL" id="PVZ70669.1"/>
    </source>
</evidence>
<protein>
    <submittedName>
        <fullName evidence="1">Glycosyltransferase</fullName>
    </submittedName>
</protein>
<dbReference type="Proteomes" id="UP000244906">
    <property type="component" value="Unassembled WGS sequence"/>
</dbReference>
<dbReference type="InterPro" id="IPR029044">
    <property type="entry name" value="Nucleotide-diphossugar_trans"/>
</dbReference>
<accession>A0A2V1H3S8</accession>
<organism evidence="1 2">
    <name type="scientific">Pelagibaculum spongiae</name>
    <dbReference type="NCBI Taxonomy" id="2080658"/>
    <lineage>
        <taxon>Bacteria</taxon>
        <taxon>Pseudomonadati</taxon>
        <taxon>Pseudomonadota</taxon>
        <taxon>Gammaproteobacteria</taxon>
        <taxon>Oceanospirillales</taxon>
        <taxon>Pelagibaculum</taxon>
    </lineage>
</organism>
<keyword evidence="2" id="KW-1185">Reference proteome</keyword>
<dbReference type="OrthoDB" id="564871at2"/>
<reference evidence="1 2" key="1">
    <citation type="submission" date="2018-04" db="EMBL/GenBank/DDBJ databases">
        <title>Thalassorhabdus spongiae gen. nov., sp. nov., isolated from a marine sponge in South-West Iceland.</title>
        <authorList>
            <person name="Knobloch S."/>
            <person name="Daussin A."/>
            <person name="Johannsson R."/>
            <person name="Marteinsson V.T."/>
        </authorList>
    </citation>
    <scope>NUCLEOTIDE SEQUENCE [LARGE SCALE GENOMIC DNA]</scope>
    <source>
        <strain evidence="1 2">Hp12</strain>
    </source>
</reference>
<dbReference type="AlphaFoldDB" id="A0A2V1H3S8"/>
<dbReference type="RefSeq" id="WP_116686739.1">
    <property type="nucleotide sequence ID" value="NZ_CAWNYD010000002.1"/>
</dbReference>
<dbReference type="SUPFAM" id="SSF53448">
    <property type="entry name" value="Nucleotide-diphospho-sugar transferases"/>
    <property type="match status" value="1"/>
</dbReference>
<dbReference type="EMBL" id="QDDL01000002">
    <property type="protein sequence ID" value="PVZ70669.1"/>
    <property type="molecule type" value="Genomic_DNA"/>
</dbReference>
<proteinExistence type="predicted"/>
<name>A0A2V1H3S8_9GAMM</name>
<gene>
    <name evidence="1" type="ORF">DC094_06325</name>
</gene>
<dbReference type="GO" id="GO:0016740">
    <property type="term" value="F:transferase activity"/>
    <property type="evidence" value="ECO:0007669"/>
    <property type="project" value="UniProtKB-KW"/>
</dbReference>
<dbReference type="Gene3D" id="3.90.550.10">
    <property type="entry name" value="Spore Coat Polysaccharide Biosynthesis Protein SpsA, Chain A"/>
    <property type="match status" value="1"/>
</dbReference>
<keyword evidence="1" id="KW-0808">Transferase</keyword>
<evidence type="ECO:0000313" key="2">
    <source>
        <dbReference type="Proteomes" id="UP000244906"/>
    </source>
</evidence>